<evidence type="ECO:0000256" key="1">
    <source>
        <dbReference type="SAM" id="Phobius"/>
    </source>
</evidence>
<dbReference type="EMBL" id="MJIL01000060">
    <property type="protein sequence ID" value="OLQ77662.1"/>
    <property type="molecule type" value="Genomic_DNA"/>
</dbReference>
<name>A0A1Q9GSI3_9GAMM</name>
<organism evidence="2 3">
    <name type="scientific">Photobacterium proteolyticum</name>
    <dbReference type="NCBI Taxonomy" id="1903952"/>
    <lineage>
        <taxon>Bacteria</taxon>
        <taxon>Pseudomonadati</taxon>
        <taxon>Pseudomonadota</taxon>
        <taxon>Gammaproteobacteria</taxon>
        <taxon>Vibrionales</taxon>
        <taxon>Vibrionaceae</taxon>
        <taxon>Photobacterium</taxon>
    </lineage>
</organism>
<feature type="transmembrane region" description="Helical" evidence="1">
    <location>
        <begin position="43"/>
        <end position="70"/>
    </location>
</feature>
<evidence type="ECO:0000313" key="2">
    <source>
        <dbReference type="EMBL" id="OLQ77662.1"/>
    </source>
</evidence>
<feature type="transmembrane region" description="Helical" evidence="1">
    <location>
        <begin position="203"/>
        <end position="222"/>
    </location>
</feature>
<comment type="caution">
    <text evidence="2">The sequence shown here is derived from an EMBL/GenBank/DDBJ whole genome shotgun (WGS) entry which is preliminary data.</text>
</comment>
<keyword evidence="3" id="KW-1185">Reference proteome</keyword>
<dbReference type="STRING" id="1903952.BIT28_04750"/>
<feature type="transmembrane region" description="Helical" evidence="1">
    <location>
        <begin position="141"/>
        <end position="164"/>
    </location>
</feature>
<feature type="transmembrane region" description="Helical" evidence="1">
    <location>
        <begin position="176"/>
        <end position="196"/>
    </location>
</feature>
<feature type="transmembrane region" description="Helical" evidence="1">
    <location>
        <begin position="106"/>
        <end position="129"/>
    </location>
</feature>
<dbReference type="Proteomes" id="UP000186905">
    <property type="component" value="Unassembled WGS sequence"/>
</dbReference>
<keyword evidence="1" id="KW-0472">Membrane</keyword>
<keyword evidence="1" id="KW-0812">Transmembrane</keyword>
<reference evidence="2 3" key="1">
    <citation type="submission" date="2016-09" db="EMBL/GenBank/DDBJ databases">
        <title>Photobacterium proteolyticum sp. nov. a protease producing bacterium isolated from ocean sediments of Laizhou Bay.</title>
        <authorList>
            <person name="Li Y."/>
        </authorList>
    </citation>
    <scope>NUCLEOTIDE SEQUENCE [LARGE SCALE GENOMIC DNA]</scope>
    <source>
        <strain evidence="2 3">13-12</strain>
    </source>
</reference>
<protein>
    <submittedName>
        <fullName evidence="2">Uncharacterized protein</fullName>
    </submittedName>
</protein>
<accession>A0A1Q9GSI3</accession>
<dbReference type="AlphaFoldDB" id="A0A1Q9GSI3"/>
<sequence>MTTGYLTFLIPALLGAQLILTLVLTKGEICPGQRGRVHKTLPVILVGWLVAVISHPVALLPLLVLGLFTFKVKTGKTRDAGPLKVLYAADILAALSWLLLLPTMSLPQIGLSLMAVALFGSSLAHLLLTLARTRLQAFHRILPFTGFVSAIISVLMMLWLLTGIEESALQVMTADVVGALVLLVLALLVWGGHILLTKTVNRWQLFVASSLLVASGSMQLVLF</sequence>
<dbReference type="OrthoDB" id="5915482at2"/>
<evidence type="ECO:0000313" key="3">
    <source>
        <dbReference type="Proteomes" id="UP000186905"/>
    </source>
</evidence>
<dbReference type="RefSeq" id="WP_075763342.1">
    <property type="nucleotide sequence ID" value="NZ_MJIL01000060.1"/>
</dbReference>
<keyword evidence="1" id="KW-1133">Transmembrane helix</keyword>
<feature type="transmembrane region" description="Helical" evidence="1">
    <location>
        <begin position="82"/>
        <end position="100"/>
    </location>
</feature>
<gene>
    <name evidence="2" type="ORF">BIT28_04750</name>
</gene>
<proteinExistence type="predicted"/>